<evidence type="ECO:0000313" key="3">
    <source>
        <dbReference type="EMBL" id="MBP2019199.1"/>
    </source>
</evidence>
<feature type="transmembrane region" description="Helical" evidence="1">
    <location>
        <begin position="146"/>
        <end position="165"/>
    </location>
</feature>
<evidence type="ECO:0000256" key="1">
    <source>
        <dbReference type="SAM" id="Phobius"/>
    </source>
</evidence>
<dbReference type="GO" id="GO:0008233">
    <property type="term" value="F:peptidase activity"/>
    <property type="evidence" value="ECO:0007669"/>
    <property type="project" value="UniProtKB-KW"/>
</dbReference>
<protein>
    <submittedName>
        <fullName evidence="3">Membrane protease YdiL (CAAX protease family)</fullName>
    </submittedName>
</protein>
<keyword evidence="3" id="KW-0645">Protease</keyword>
<dbReference type="GO" id="GO:0006508">
    <property type="term" value="P:proteolysis"/>
    <property type="evidence" value="ECO:0007669"/>
    <property type="project" value="UniProtKB-KW"/>
</dbReference>
<feature type="domain" description="CAAX prenyl protease 2/Lysostaphin resistance protein A-like" evidence="2">
    <location>
        <begin position="115"/>
        <end position="214"/>
    </location>
</feature>
<evidence type="ECO:0000259" key="2">
    <source>
        <dbReference type="Pfam" id="PF02517"/>
    </source>
</evidence>
<feature type="transmembrane region" description="Helical" evidence="1">
    <location>
        <begin position="228"/>
        <end position="245"/>
    </location>
</feature>
<organism evidence="3 4">
    <name type="scientific">Symbiobacterium terraclitae</name>
    <dbReference type="NCBI Taxonomy" id="557451"/>
    <lineage>
        <taxon>Bacteria</taxon>
        <taxon>Bacillati</taxon>
        <taxon>Bacillota</taxon>
        <taxon>Clostridia</taxon>
        <taxon>Eubacteriales</taxon>
        <taxon>Symbiobacteriaceae</taxon>
        <taxon>Symbiobacterium</taxon>
    </lineage>
</organism>
<dbReference type="Pfam" id="PF02517">
    <property type="entry name" value="Rce1-like"/>
    <property type="match status" value="1"/>
</dbReference>
<dbReference type="RefSeq" id="WP_209467317.1">
    <property type="nucleotide sequence ID" value="NZ_JAGGLG010000024.1"/>
</dbReference>
<dbReference type="Proteomes" id="UP001519289">
    <property type="component" value="Unassembled WGS sequence"/>
</dbReference>
<sequence>MTAEMRFCVLLAALSAPFWLAGTFVGDIPGMPMNLPVSSFMIFATLGAAVILVYREEGAGSVRRLLLRSVDPRTIRPPAWYAPALLLMPAVLLLSYAVARATGQPLPAPQAAAPAVPVLFLVYVLAAACEEVAWMGYLAPRMLPRWGVLRTGVLMGTLWALWHIIPYLQMGRTWEWIGWQALFTVAARVLIVWLYESAGQSVFAAVLVHATSNLGVTLYPVNGSHYDPAVTGCITAAVAVCALWLRPPKERSHSVTGVAHLD</sequence>
<feature type="transmembrane region" description="Helical" evidence="1">
    <location>
        <begin position="202"/>
        <end position="222"/>
    </location>
</feature>
<keyword evidence="1" id="KW-0812">Transmembrane</keyword>
<keyword evidence="1" id="KW-1133">Transmembrane helix</keyword>
<reference evidence="3 4" key="1">
    <citation type="submission" date="2021-03" db="EMBL/GenBank/DDBJ databases">
        <title>Genomic Encyclopedia of Type Strains, Phase IV (KMG-IV): sequencing the most valuable type-strain genomes for metagenomic binning, comparative biology and taxonomic classification.</title>
        <authorList>
            <person name="Goeker M."/>
        </authorList>
    </citation>
    <scope>NUCLEOTIDE SEQUENCE [LARGE SCALE GENOMIC DNA]</scope>
    <source>
        <strain evidence="3 4">DSM 27138</strain>
    </source>
</reference>
<proteinExistence type="predicted"/>
<gene>
    <name evidence="3" type="ORF">J2Z79_002624</name>
</gene>
<dbReference type="PANTHER" id="PTHR35797">
    <property type="entry name" value="PROTEASE-RELATED"/>
    <property type="match status" value="1"/>
</dbReference>
<comment type="caution">
    <text evidence="3">The sequence shown here is derived from an EMBL/GenBank/DDBJ whole genome shotgun (WGS) entry which is preliminary data.</text>
</comment>
<keyword evidence="4" id="KW-1185">Reference proteome</keyword>
<dbReference type="InterPro" id="IPR042150">
    <property type="entry name" value="MmRce1-like"/>
</dbReference>
<name>A0ABS4JUG3_9FIRM</name>
<dbReference type="EMBL" id="JAGGLG010000024">
    <property type="protein sequence ID" value="MBP2019199.1"/>
    <property type="molecule type" value="Genomic_DNA"/>
</dbReference>
<feature type="transmembrane region" description="Helical" evidence="1">
    <location>
        <begin position="177"/>
        <end position="195"/>
    </location>
</feature>
<keyword evidence="3" id="KW-0378">Hydrolase</keyword>
<keyword evidence="1" id="KW-0472">Membrane</keyword>
<dbReference type="PANTHER" id="PTHR35797:SF1">
    <property type="entry name" value="PROTEASE"/>
    <property type="match status" value="1"/>
</dbReference>
<dbReference type="InterPro" id="IPR003675">
    <property type="entry name" value="Rce1/LyrA-like_dom"/>
</dbReference>
<accession>A0ABS4JUG3</accession>
<feature type="transmembrane region" description="Helical" evidence="1">
    <location>
        <begin position="35"/>
        <end position="54"/>
    </location>
</feature>
<feature type="transmembrane region" description="Helical" evidence="1">
    <location>
        <begin position="78"/>
        <end position="99"/>
    </location>
</feature>
<feature type="transmembrane region" description="Helical" evidence="1">
    <location>
        <begin position="111"/>
        <end position="134"/>
    </location>
</feature>
<evidence type="ECO:0000313" key="4">
    <source>
        <dbReference type="Proteomes" id="UP001519289"/>
    </source>
</evidence>